<keyword evidence="2" id="KW-1185">Reference proteome</keyword>
<dbReference type="AlphaFoldDB" id="A0A3D8SCJ3"/>
<gene>
    <name evidence="1" type="ORF">DSM5745_04386</name>
</gene>
<reference evidence="1 2" key="1">
    <citation type="journal article" date="2018" name="IMA Fungus">
        <title>IMA Genome-F 9: Draft genome sequence of Annulohypoxylon stygium, Aspergillus mulundensis, Berkeleyomyces basicola (syn. Thielaviopsis basicola), Ceratocystis smalleyi, two Cercospora beticola strains, Coleophoma cylindrospora, Fusarium fracticaudum, Phialophora cf. hyalina, and Morchella septimelata.</title>
        <authorList>
            <person name="Wingfield B.D."/>
            <person name="Bills G.F."/>
            <person name="Dong Y."/>
            <person name="Huang W."/>
            <person name="Nel W.J."/>
            <person name="Swalarsk-Parry B.S."/>
            <person name="Vaghefi N."/>
            <person name="Wilken P.M."/>
            <person name="An Z."/>
            <person name="de Beer Z.W."/>
            <person name="De Vos L."/>
            <person name="Chen L."/>
            <person name="Duong T.A."/>
            <person name="Gao Y."/>
            <person name="Hammerbacher A."/>
            <person name="Kikkert J.R."/>
            <person name="Li Y."/>
            <person name="Li H."/>
            <person name="Li K."/>
            <person name="Li Q."/>
            <person name="Liu X."/>
            <person name="Ma X."/>
            <person name="Naidoo K."/>
            <person name="Pethybridge S.J."/>
            <person name="Sun J."/>
            <person name="Steenkamp E.T."/>
            <person name="van der Nest M.A."/>
            <person name="van Wyk S."/>
            <person name="Wingfield M.J."/>
            <person name="Xiong C."/>
            <person name="Yue Q."/>
            <person name="Zhang X."/>
        </authorList>
    </citation>
    <scope>NUCLEOTIDE SEQUENCE [LARGE SCALE GENOMIC DNA]</scope>
    <source>
        <strain evidence="1 2">DSM 5745</strain>
    </source>
</reference>
<dbReference type="STRING" id="1810919.A0A3D8SCJ3"/>
<dbReference type="RefSeq" id="XP_026605398.1">
    <property type="nucleotide sequence ID" value="XM_026746402.1"/>
</dbReference>
<organism evidence="1 2">
    <name type="scientific">Aspergillus mulundensis</name>
    <dbReference type="NCBI Taxonomy" id="1810919"/>
    <lineage>
        <taxon>Eukaryota</taxon>
        <taxon>Fungi</taxon>
        <taxon>Dikarya</taxon>
        <taxon>Ascomycota</taxon>
        <taxon>Pezizomycotina</taxon>
        <taxon>Eurotiomycetes</taxon>
        <taxon>Eurotiomycetidae</taxon>
        <taxon>Eurotiales</taxon>
        <taxon>Aspergillaceae</taxon>
        <taxon>Aspergillus</taxon>
        <taxon>Aspergillus subgen. Nidulantes</taxon>
    </lineage>
</organism>
<evidence type="ECO:0008006" key="3">
    <source>
        <dbReference type="Google" id="ProtNLM"/>
    </source>
</evidence>
<proteinExistence type="predicted"/>
<accession>A0A3D8SCJ3</accession>
<comment type="caution">
    <text evidence="1">The sequence shown here is derived from an EMBL/GenBank/DDBJ whole genome shotgun (WGS) entry which is preliminary data.</text>
</comment>
<protein>
    <recommendedName>
        <fullName evidence="3">ABM domain-containing protein</fullName>
    </recommendedName>
</protein>
<name>A0A3D8SCJ3_9EURO</name>
<dbReference type="OrthoDB" id="4425169at2759"/>
<evidence type="ECO:0000313" key="2">
    <source>
        <dbReference type="Proteomes" id="UP000256690"/>
    </source>
</evidence>
<dbReference type="Proteomes" id="UP000256690">
    <property type="component" value="Unassembled WGS sequence"/>
</dbReference>
<dbReference type="EMBL" id="PVWQ01000004">
    <property type="protein sequence ID" value="RDW84060.1"/>
    <property type="molecule type" value="Genomic_DNA"/>
</dbReference>
<evidence type="ECO:0000313" key="1">
    <source>
        <dbReference type="EMBL" id="RDW84060.1"/>
    </source>
</evidence>
<sequence>MAITELLLPTFKTDPSSIANFAFQAPSLFAHFRGVRGLQSFFRGRIVAENGEAVDGDSGRGVLILEWDDISSFHSFYPDSPTFQAFLAVAKQFVTEREYPELFGTITSSVPCAEASVTQIVKVLEGPETEEIWNRLRALLEGQGFGAGGFSSARGIEEQRGYFLGMVGWQNLEDYERSRTSVDVVGALRELGAGGVILDLVVQMERIAV</sequence>
<dbReference type="GeneID" id="38114756"/>